<reference evidence="1 2" key="1">
    <citation type="submission" date="2016-02" db="EMBL/GenBank/DDBJ databases">
        <authorList>
            <person name="Wen L."/>
            <person name="He K."/>
            <person name="Yang H."/>
        </authorList>
    </citation>
    <scope>NUCLEOTIDE SEQUENCE [LARGE SCALE GENOMIC DNA]</scope>
    <source>
        <strain evidence="1 2">CMW7778B</strain>
    </source>
</reference>
<evidence type="ECO:0000313" key="1">
    <source>
        <dbReference type="EMBL" id="KXI17877.1"/>
    </source>
</evidence>
<dbReference type="EMBL" id="LSRC01000019">
    <property type="protein sequence ID" value="KXI17877.1"/>
    <property type="molecule type" value="Genomic_DNA"/>
</dbReference>
<organism evidence="1 2">
    <name type="scientific">Gardnerella vaginalis</name>
    <dbReference type="NCBI Taxonomy" id="2702"/>
    <lineage>
        <taxon>Bacteria</taxon>
        <taxon>Bacillati</taxon>
        <taxon>Actinomycetota</taxon>
        <taxon>Actinomycetes</taxon>
        <taxon>Bifidobacteriales</taxon>
        <taxon>Bifidobacteriaceae</taxon>
        <taxon>Gardnerella</taxon>
    </lineage>
</organism>
<gene>
    <name evidence="1" type="ORF">HMPREF3230_00525</name>
</gene>
<dbReference type="AlphaFoldDB" id="A0A135Z8C8"/>
<dbReference type="Proteomes" id="UP000070505">
    <property type="component" value="Unassembled WGS sequence"/>
</dbReference>
<comment type="caution">
    <text evidence="1">The sequence shown here is derived from an EMBL/GenBank/DDBJ whole genome shotgun (WGS) entry which is preliminary data.</text>
</comment>
<dbReference type="InterPro" id="IPR007060">
    <property type="entry name" value="FtsL/DivIC"/>
</dbReference>
<name>A0A135Z8C8_GARVA</name>
<dbReference type="RefSeq" id="WP_075523398.1">
    <property type="nucleotide sequence ID" value="NZ_KQ961857.1"/>
</dbReference>
<sequence>MSMRKRRMALNADTKESRKKNLKFFSGPIVFAALLSVIILGSIELIATIRSYALSLAEFHALQHEKTLLDAHRNNLINNINRWNDKAYVATRARYRLGFVFPGEQAVRVEHPEAVTGKVLNEFADSNSNSKLHTQLPWYSDLSYALHKADKPDNLTIQSYDKTIDSTVTRTND</sequence>
<dbReference type="PATRIC" id="fig|2702.101.peg.508"/>
<proteinExistence type="predicted"/>
<accession>A0A135Z8C8</accession>
<protein>
    <submittedName>
        <fullName evidence="1">Septum formation initiator</fullName>
    </submittedName>
</protein>
<evidence type="ECO:0000313" key="2">
    <source>
        <dbReference type="Proteomes" id="UP000070505"/>
    </source>
</evidence>
<dbReference type="Pfam" id="PF04977">
    <property type="entry name" value="DivIC"/>
    <property type="match status" value="1"/>
</dbReference>